<accession>A0AAV7XXJ5</accession>
<keyword evidence="3" id="KW-1185">Reference proteome</keyword>
<dbReference type="AlphaFoldDB" id="A0AAV7XXJ5"/>
<protein>
    <submittedName>
        <fullName evidence="2">Uncharacterized protein</fullName>
    </submittedName>
</protein>
<dbReference type="Proteomes" id="UP001075354">
    <property type="component" value="Chromosome 2"/>
</dbReference>
<evidence type="ECO:0000256" key="1">
    <source>
        <dbReference type="SAM" id="Phobius"/>
    </source>
</evidence>
<sequence length="323" mass="33988">MEAAAAPGRGLWGRGVACGVASAVLVAAALGDYATRCRRPGLRAPGSGRANAAALLPPLTPVPAALLPPGVLLAHHLSPCNPRNVGRCGRRLVSSLQGLDADGRLGPQEEAAVLCPALTEALDCYYWFSQRCLPARDHHFYAKAYVDSSAAVDGLCRSRAANAAAAVLVVHGLCLRGARGRRWLCSERFGARLGHPGSGSGNAVGATESLVDSLYDPDAAGKFRPPLCRAIREFILCGLRLVSDHCGLHVALRLQDLQDNLTSLVFSDKCEADLRPVLELAQDPRPAPGARLPTSALPALICATLLALLSSAVLIRILKWSPR</sequence>
<reference evidence="2" key="1">
    <citation type="submission" date="2022-12" db="EMBL/GenBank/DDBJ databases">
        <title>Chromosome-level genome assembly of the bean flower thrips Megalurothrips usitatus.</title>
        <authorList>
            <person name="Ma L."/>
            <person name="Liu Q."/>
            <person name="Li H."/>
            <person name="Cai W."/>
        </authorList>
    </citation>
    <scope>NUCLEOTIDE SEQUENCE</scope>
    <source>
        <strain evidence="2">Cailab_2022a</strain>
    </source>
</reference>
<feature type="transmembrane region" description="Helical" evidence="1">
    <location>
        <begin position="296"/>
        <end position="318"/>
    </location>
</feature>
<comment type="caution">
    <text evidence="2">The sequence shown here is derived from an EMBL/GenBank/DDBJ whole genome shotgun (WGS) entry which is preliminary data.</text>
</comment>
<keyword evidence="1" id="KW-0472">Membrane</keyword>
<evidence type="ECO:0000313" key="3">
    <source>
        <dbReference type="Proteomes" id="UP001075354"/>
    </source>
</evidence>
<keyword evidence="1" id="KW-0812">Transmembrane</keyword>
<dbReference type="EMBL" id="JAPTSV010000002">
    <property type="protein sequence ID" value="KAJ1531034.1"/>
    <property type="molecule type" value="Genomic_DNA"/>
</dbReference>
<keyword evidence="1" id="KW-1133">Transmembrane helix</keyword>
<evidence type="ECO:0000313" key="2">
    <source>
        <dbReference type="EMBL" id="KAJ1531034.1"/>
    </source>
</evidence>
<gene>
    <name evidence="2" type="ORF">ONE63_005864</name>
</gene>
<name>A0AAV7XXJ5_9NEOP</name>
<organism evidence="2 3">
    <name type="scientific">Megalurothrips usitatus</name>
    <name type="common">bean blossom thrips</name>
    <dbReference type="NCBI Taxonomy" id="439358"/>
    <lineage>
        <taxon>Eukaryota</taxon>
        <taxon>Metazoa</taxon>
        <taxon>Ecdysozoa</taxon>
        <taxon>Arthropoda</taxon>
        <taxon>Hexapoda</taxon>
        <taxon>Insecta</taxon>
        <taxon>Pterygota</taxon>
        <taxon>Neoptera</taxon>
        <taxon>Paraneoptera</taxon>
        <taxon>Thysanoptera</taxon>
        <taxon>Terebrantia</taxon>
        <taxon>Thripoidea</taxon>
        <taxon>Thripidae</taxon>
        <taxon>Megalurothrips</taxon>
    </lineage>
</organism>
<proteinExistence type="predicted"/>